<dbReference type="Pfam" id="PF14372">
    <property type="entry name" value="hAT-like_RNase-H"/>
    <property type="match status" value="1"/>
</dbReference>
<dbReference type="SUPFAM" id="SSF53098">
    <property type="entry name" value="Ribonuclease H-like"/>
    <property type="match status" value="1"/>
</dbReference>
<dbReference type="InterPro" id="IPR025525">
    <property type="entry name" value="hAT-like_transposase_RNase-H"/>
</dbReference>
<dbReference type="InterPro" id="IPR008906">
    <property type="entry name" value="HATC_C_dom"/>
</dbReference>
<accession>A0AAE0A3U3</accession>
<dbReference type="Proteomes" id="UP001281410">
    <property type="component" value="Unassembled WGS sequence"/>
</dbReference>
<keyword evidence="4" id="KW-1185">Reference proteome</keyword>
<organism evidence="3 4">
    <name type="scientific">Dipteronia sinensis</name>
    <dbReference type="NCBI Taxonomy" id="43782"/>
    <lineage>
        <taxon>Eukaryota</taxon>
        <taxon>Viridiplantae</taxon>
        <taxon>Streptophyta</taxon>
        <taxon>Embryophyta</taxon>
        <taxon>Tracheophyta</taxon>
        <taxon>Spermatophyta</taxon>
        <taxon>Magnoliopsida</taxon>
        <taxon>eudicotyledons</taxon>
        <taxon>Gunneridae</taxon>
        <taxon>Pentapetalae</taxon>
        <taxon>rosids</taxon>
        <taxon>malvids</taxon>
        <taxon>Sapindales</taxon>
        <taxon>Sapindaceae</taxon>
        <taxon>Hippocastanoideae</taxon>
        <taxon>Acereae</taxon>
        <taxon>Dipteronia</taxon>
    </lineage>
</organism>
<protein>
    <recommendedName>
        <fullName evidence="5">Transposase</fullName>
    </recommendedName>
</protein>
<dbReference type="EMBL" id="JANJYJ010000007">
    <property type="protein sequence ID" value="KAK3199762.1"/>
    <property type="molecule type" value="Genomic_DNA"/>
</dbReference>
<dbReference type="InterPro" id="IPR012337">
    <property type="entry name" value="RNaseH-like_sf"/>
</dbReference>
<evidence type="ECO:0000313" key="3">
    <source>
        <dbReference type="EMBL" id="KAK3199762.1"/>
    </source>
</evidence>
<dbReference type="PANTHER" id="PTHR23272">
    <property type="entry name" value="BED FINGER-RELATED"/>
    <property type="match status" value="1"/>
</dbReference>
<name>A0AAE0A3U3_9ROSI</name>
<dbReference type="GO" id="GO:0003677">
    <property type="term" value="F:DNA binding"/>
    <property type="evidence" value="ECO:0007669"/>
    <property type="project" value="InterPro"/>
</dbReference>
<comment type="caution">
    <text evidence="3">The sequence shown here is derived from an EMBL/GenBank/DDBJ whole genome shotgun (WGS) entry which is preliminary data.</text>
</comment>
<dbReference type="GO" id="GO:0046983">
    <property type="term" value="F:protein dimerization activity"/>
    <property type="evidence" value="ECO:0007669"/>
    <property type="project" value="InterPro"/>
</dbReference>
<evidence type="ECO:0008006" key="5">
    <source>
        <dbReference type="Google" id="ProtNLM"/>
    </source>
</evidence>
<evidence type="ECO:0000259" key="2">
    <source>
        <dbReference type="Pfam" id="PF14372"/>
    </source>
</evidence>
<sequence>MGRLLKELNFTHICPYHPEASCHPPDISLSCSGHRRRVAIPPAAVVGFAFVEHHSLFVTTSSFVDELQRQHLAVFVATSTARGRSLWPSSHSDAAIIADLGSISDWQLATIMVEHLQPFYNLTEFFSGTKYPPANLVFLMICKMRETMNMWVSSHHIEIPTMARSMIAKFEKYWNDIPSVMVVTAVLGPRYKMLWVEFRFGRLYGFDADRQRDKMHGLLKELITEYETEALLMGVEQVEESSSFDYSIEVLGGDEEFELYKSHAVSSLNKSELERYLGEQVENNTPNFDILSWWKVNKGKHPMLAKVAKDILAIPVSIVASEFAFSPGGRFLSPHRRRLHPHVGGLDVCTKLDKSSFSRSS</sequence>
<dbReference type="Pfam" id="PF05699">
    <property type="entry name" value="Dimer_Tnp_hAT"/>
    <property type="match status" value="1"/>
</dbReference>
<dbReference type="PANTHER" id="PTHR23272:SF187">
    <property type="entry name" value="AC9 TRANSPOSASE-RELATED"/>
    <property type="match status" value="1"/>
</dbReference>
<feature type="domain" description="HAT C-terminal dimerisation" evidence="1">
    <location>
        <begin position="272"/>
        <end position="351"/>
    </location>
</feature>
<dbReference type="AlphaFoldDB" id="A0AAE0A3U3"/>
<feature type="domain" description="hAT-like transposase RNase-H fold" evidence="2">
    <location>
        <begin position="127"/>
        <end position="226"/>
    </location>
</feature>
<gene>
    <name evidence="3" type="ORF">Dsin_023177</name>
</gene>
<reference evidence="3" key="1">
    <citation type="journal article" date="2023" name="Plant J.">
        <title>Genome sequences and population genomics provide insights into the demographic history, inbreeding, and mutation load of two 'living fossil' tree species of Dipteronia.</title>
        <authorList>
            <person name="Feng Y."/>
            <person name="Comes H.P."/>
            <person name="Chen J."/>
            <person name="Zhu S."/>
            <person name="Lu R."/>
            <person name="Zhang X."/>
            <person name="Li P."/>
            <person name="Qiu J."/>
            <person name="Olsen K.M."/>
            <person name="Qiu Y."/>
        </authorList>
    </citation>
    <scope>NUCLEOTIDE SEQUENCE</scope>
    <source>
        <strain evidence="3">NBL</strain>
    </source>
</reference>
<proteinExistence type="predicted"/>
<evidence type="ECO:0000259" key="1">
    <source>
        <dbReference type="Pfam" id="PF05699"/>
    </source>
</evidence>
<evidence type="ECO:0000313" key="4">
    <source>
        <dbReference type="Proteomes" id="UP001281410"/>
    </source>
</evidence>